<reference evidence="3" key="1">
    <citation type="submission" date="2016-10" db="EMBL/GenBank/DDBJ databases">
        <authorList>
            <person name="Varghese N."/>
            <person name="Submissions S."/>
        </authorList>
    </citation>
    <scope>NUCLEOTIDE SEQUENCE [LARGE SCALE GENOMIC DNA]</scope>
    <source>
        <strain evidence="3">MPL-11</strain>
    </source>
</reference>
<dbReference type="Gene3D" id="1.10.1760.20">
    <property type="match status" value="1"/>
</dbReference>
<dbReference type="EMBL" id="FNJW01000008">
    <property type="protein sequence ID" value="SDQ09899.1"/>
    <property type="molecule type" value="Genomic_DNA"/>
</dbReference>
<proteinExistence type="predicted"/>
<keyword evidence="1" id="KW-0812">Transmembrane</keyword>
<evidence type="ECO:0000313" key="3">
    <source>
        <dbReference type="Proteomes" id="UP000199481"/>
    </source>
</evidence>
<keyword evidence="1" id="KW-0472">Membrane</keyword>
<gene>
    <name evidence="2" type="ORF">SAMN04487752_0687</name>
</gene>
<dbReference type="Proteomes" id="UP000199481">
    <property type="component" value="Unassembled WGS sequence"/>
</dbReference>
<dbReference type="GO" id="GO:0022857">
    <property type="term" value="F:transmembrane transporter activity"/>
    <property type="evidence" value="ECO:0007669"/>
    <property type="project" value="InterPro"/>
</dbReference>
<organism evidence="2 3">
    <name type="scientific">Carnobacterium viridans</name>
    <dbReference type="NCBI Taxonomy" id="174587"/>
    <lineage>
        <taxon>Bacteria</taxon>
        <taxon>Bacillati</taxon>
        <taxon>Bacillota</taxon>
        <taxon>Bacilli</taxon>
        <taxon>Lactobacillales</taxon>
        <taxon>Carnobacteriaceae</taxon>
        <taxon>Carnobacterium</taxon>
    </lineage>
</organism>
<accession>A0A1H0Y408</accession>
<dbReference type="OrthoDB" id="9813540at2"/>
<protein>
    <submittedName>
        <fullName evidence="2">Uncharacterized membrane protein</fullName>
    </submittedName>
</protein>
<dbReference type="Pfam" id="PF12822">
    <property type="entry name" value="ECF_trnsprt"/>
    <property type="match status" value="1"/>
</dbReference>
<dbReference type="InterPro" id="IPR024529">
    <property type="entry name" value="ECF_trnsprt_substrate-spec"/>
</dbReference>
<feature type="transmembrane region" description="Helical" evidence="1">
    <location>
        <begin position="123"/>
        <end position="145"/>
    </location>
</feature>
<evidence type="ECO:0000313" key="2">
    <source>
        <dbReference type="EMBL" id="SDQ09899.1"/>
    </source>
</evidence>
<sequence length="201" mass="21924">MYQKNRSAYRTAILGILTAIIIIQNFVPLLGYIPIPPLNPTIIHITVIVVSITLGTKDGMIIGSVWGITRMIKAFTMPASPFDYFLWRNPIIAILPRILVGFVAGYTYNVLKKRVAKDSTAMIISSILASLTNTIMVLGLIYVIYGETYASLLEVDYSNLLGVLGTVVLTNGVGEAIAAAVIAPIIARPLKKFSMQNLKKP</sequence>
<name>A0A1H0Y408_9LACT</name>
<keyword evidence="3" id="KW-1185">Reference proteome</keyword>
<dbReference type="AlphaFoldDB" id="A0A1H0Y408"/>
<feature type="transmembrane region" description="Helical" evidence="1">
    <location>
        <begin position="157"/>
        <end position="187"/>
    </location>
</feature>
<dbReference type="RefSeq" id="WP_035023048.1">
    <property type="nucleotide sequence ID" value="NZ_FNJW01000008.1"/>
</dbReference>
<evidence type="ECO:0000256" key="1">
    <source>
        <dbReference type="SAM" id="Phobius"/>
    </source>
</evidence>
<feature type="transmembrane region" description="Helical" evidence="1">
    <location>
        <begin position="12"/>
        <end position="33"/>
    </location>
</feature>
<keyword evidence="1" id="KW-1133">Transmembrane helix</keyword>